<dbReference type="EMBL" id="JAAGRR010000067">
    <property type="protein sequence ID" value="NDY42573.1"/>
    <property type="molecule type" value="Genomic_DNA"/>
</dbReference>
<comment type="caution">
    <text evidence="3">The sequence shown here is derived from an EMBL/GenBank/DDBJ whole genome shotgun (WGS) entry which is preliminary data.</text>
</comment>
<protein>
    <recommendedName>
        <fullName evidence="5">Type II secretion system protein GspC N-terminal domain-containing protein</fullName>
    </recommendedName>
</protein>
<sequence length="184" mass="18929">MNRGTLLAAFFAAVVLAAAAGAAAAPPPLGPYAVIVTRDPFDPERGKGALAPGAAELSGTELASRYRVEGTVIAGARRQAFLRDTQGGDLAKVRVVAVGDVLEGYRVTAITAKTVELVGPEGRMVLRVFARGRGEGGARRPVGIATPRPAPPSPGGTVKKGRVPPPPTAPGTRRRAPIYRPPGR</sequence>
<feature type="signal peptide" evidence="2">
    <location>
        <begin position="1"/>
        <end position="24"/>
    </location>
</feature>
<evidence type="ECO:0000256" key="2">
    <source>
        <dbReference type="SAM" id="SignalP"/>
    </source>
</evidence>
<proteinExistence type="predicted"/>
<dbReference type="AlphaFoldDB" id="A0A6N9TR43"/>
<keyword evidence="2" id="KW-0732">Signal</keyword>
<gene>
    <name evidence="3" type="ORF">G3N55_06920</name>
</gene>
<evidence type="ECO:0000313" key="4">
    <source>
        <dbReference type="Proteomes" id="UP000469346"/>
    </source>
</evidence>
<evidence type="ECO:0008006" key="5">
    <source>
        <dbReference type="Google" id="ProtNLM"/>
    </source>
</evidence>
<reference evidence="3 4" key="1">
    <citation type="submission" date="2020-02" db="EMBL/GenBank/DDBJ databases">
        <title>Comparative genomics of sulfur disproportionating microorganisms.</title>
        <authorList>
            <person name="Ward L.M."/>
            <person name="Bertran E."/>
            <person name="Johnston D.T."/>
        </authorList>
    </citation>
    <scope>NUCLEOTIDE SEQUENCE [LARGE SCALE GENOMIC DNA]</scope>
    <source>
        <strain evidence="3 4">DSM 100025</strain>
    </source>
</reference>
<feature type="chain" id="PRO_5026778715" description="Type II secretion system protein GspC N-terminal domain-containing protein" evidence="2">
    <location>
        <begin position="25"/>
        <end position="184"/>
    </location>
</feature>
<dbReference type="RefSeq" id="WP_163298711.1">
    <property type="nucleotide sequence ID" value="NZ_JAAGRR010000067.1"/>
</dbReference>
<evidence type="ECO:0000256" key="1">
    <source>
        <dbReference type="SAM" id="MobiDB-lite"/>
    </source>
</evidence>
<dbReference type="Proteomes" id="UP000469346">
    <property type="component" value="Unassembled WGS sequence"/>
</dbReference>
<feature type="region of interest" description="Disordered" evidence="1">
    <location>
        <begin position="136"/>
        <end position="184"/>
    </location>
</feature>
<name>A0A6N9TR43_DISTH</name>
<evidence type="ECO:0000313" key="3">
    <source>
        <dbReference type="EMBL" id="NDY42573.1"/>
    </source>
</evidence>
<accession>A0A6N9TR43</accession>
<feature type="compositionally biased region" description="Basic residues" evidence="1">
    <location>
        <begin position="172"/>
        <end position="184"/>
    </location>
</feature>
<organism evidence="3 4">
    <name type="scientific">Dissulfurirhabdus thermomarina</name>
    <dbReference type="NCBI Taxonomy" id="1765737"/>
    <lineage>
        <taxon>Bacteria</taxon>
        <taxon>Deltaproteobacteria</taxon>
        <taxon>Dissulfurirhabdaceae</taxon>
        <taxon>Dissulfurirhabdus</taxon>
    </lineage>
</organism>
<keyword evidence="4" id="KW-1185">Reference proteome</keyword>